<protein>
    <recommendedName>
        <fullName evidence="3">Beta-defensin</fullName>
    </recommendedName>
</protein>
<proteinExistence type="predicted"/>
<dbReference type="Proteomes" id="UP001591681">
    <property type="component" value="Unassembled WGS sequence"/>
</dbReference>
<gene>
    <name evidence="1" type="ORF">ACEWY4_010194</name>
</gene>
<keyword evidence="2" id="KW-1185">Reference proteome</keyword>
<accession>A0ABD1K8J2</accession>
<dbReference type="EMBL" id="JBHFQA010000008">
    <property type="protein sequence ID" value="KAL2095475.1"/>
    <property type="molecule type" value="Genomic_DNA"/>
</dbReference>
<organism evidence="1 2">
    <name type="scientific">Coilia grayii</name>
    <name type="common">Gray's grenadier anchovy</name>
    <dbReference type="NCBI Taxonomy" id="363190"/>
    <lineage>
        <taxon>Eukaryota</taxon>
        <taxon>Metazoa</taxon>
        <taxon>Chordata</taxon>
        <taxon>Craniata</taxon>
        <taxon>Vertebrata</taxon>
        <taxon>Euteleostomi</taxon>
        <taxon>Actinopterygii</taxon>
        <taxon>Neopterygii</taxon>
        <taxon>Teleostei</taxon>
        <taxon>Clupei</taxon>
        <taxon>Clupeiformes</taxon>
        <taxon>Clupeoidei</taxon>
        <taxon>Engraulidae</taxon>
        <taxon>Coilinae</taxon>
        <taxon>Coilia</taxon>
    </lineage>
</organism>
<evidence type="ECO:0000313" key="2">
    <source>
        <dbReference type="Proteomes" id="UP001591681"/>
    </source>
</evidence>
<sequence length="170" mass="18770">MPAKLSAVRMVMSLFTGRKYGNDPQHHISRDDPFPSVLLAVGHIPSLSCGWEQLAYLWAVITFPSQHLNWNAPIRFPPPFYNLKNTSQPQSVPGAILGLLAFSEAMMKSVLLLCFVILVMFSVQGEGRAFPWTCATLNGVCRQGVCLPHELYFGPLGCGKGFLCCVSHFL</sequence>
<reference evidence="1 2" key="1">
    <citation type="submission" date="2024-09" db="EMBL/GenBank/DDBJ databases">
        <title>A chromosome-level genome assembly of Gray's grenadier anchovy, Coilia grayii.</title>
        <authorList>
            <person name="Fu Z."/>
        </authorList>
    </citation>
    <scope>NUCLEOTIDE SEQUENCE [LARGE SCALE GENOMIC DNA]</scope>
    <source>
        <strain evidence="1">G4</strain>
        <tissue evidence="1">Muscle</tissue>
    </source>
</reference>
<evidence type="ECO:0000313" key="1">
    <source>
        <dbReference type="EMBL" id="KAL2095475.1"/>
    </source>
</evidence>
<dbReference type="AlphaFoldDB" id="A0ABD1K8J2"/>
<name>A0ABD1K8J2_9TELE</name>
<comment type="caution">
    <text evidence="1">The sequence shown here is derived from an EMBL/GenBank/DDBJ whole genome shotgun (WGS) entry which is preliminary data.</text>
</comment>
<evidence type="ECO:0008006" key="3">
    <source>
        <dbReference type="Google" id="ProtNLM"/>
    </source>
</evidence>